<accession>A0A397JFC4</accession>
<dbReference type="EMBL" id="PQFF01000062">
    <property type="protein sequence ID" value="RHZ85508.1"/>
    <property type="molecule type" value="Genomic_DNA"/>
</dbReference>
<name>A0A397JFC4_9GLOM</name>
<evidence type="ECO:0000256" key="1">
    <source>
        <dbReference type="SAM" id="MobiDB-lite"/>
    </source>
</evidence>
<protein>
    <submittedName>
        <fullName evidence="2">Uncharacterized protein</fullName>
    </submittedName>
</protein>
<gene>
    <name evidence="2" type="ORF">Glove_65g3</name>
</gene>
<organism evidence="2 3">
    <name type="scientific">Diversispora epigaea</name>
    <dbReference type="NCBI Taxonomy" id="1348612"/>
    <lineage>
        <taxon>Eukaryota</taxon>
        <taxon>Fungi</taxon>
        <taxon>Fungi incertae sedis</taxon>
        <taxon>Mucoromycota</taxon>
        <taxon>Glomeromycotina</taxon>
        <taxon>Glomeromycetes</taxon>
        <taxon>Diversisporales</taxon>
        <taxon>Diversisporaceae</taxon>
        <taxon>Diversispora</taxon>
    </lineage>
</organism>
<proteinExistence type="predicted"/>
<reference evidence="2 3" key="1">
    <citation type="submission" date="2018-08" db="EMBL/GenBank/DDBJ databases">
        <title>Genome and evolution of the arbuscular mycorrhizal fungus Diversispora epigaea (formerly Glomus versiforme) and its bacterial endosymbionts.</title>
        <authorList>
            <person name="Sun X."/>
            <person name="Fei Z."/>
            <person name="Harrison M."/>
        </authorList>
    </citation>
    <scope>NUCLEOTIDE SEQUENCE [LARGE SCALE GENOMIC DNA]</scope>
    <source>
        <strain evidence="2 3">IT104</strain>
    </source>
</reference>
<evidence type="ECO:0000313" key="3">
    <source>
        <dbReference type="Proteomes" id="UP000266861"/>
    </source>
</evidence>
<comment type="caution">
    <text evidence="2">The sequence shown here is derived from an EMBL/GenBank/DDBJ whole genome shotgun (WGS) entry which is preliminary data.</text>
</comment>
<dbReference type="AlphaFoldDB" id="A0A397JFC4"/>
<keyword evidence="3" id="KW-1185">Reference proteome</keyword>
<evidence type="ECO:0000313" key="2">
    <source>
        <dbReference type="EMBL" id="RHZ85508.1"/>
    </source>
</evidence>
<feature type="compositionally biased region" description="Polar residues" evidence="1">
    <location>
        <begin position="141"/>
        <end position="151"/>
    </location>
</feature>
<feature type="compositionally biased region" description="Basic and acidic residues" evidence="1">
    <location>
        <begin position="131"/>
        <end position="140"/>
    </location>
</feature>
<feature type="region of interest" description="Disordered" evidence="1">
    <location>
        <begin position="129"/>
        <end position="151"/>
    </location>
</feature>
<sequence>MVTLLITYYTILLVLKITKNSLIPLRKKLLRTPFNIEFSPQQDYVQQKLEDPNPKPLNALKNTKDEITNSNPHYDCNIAGRHFKPSLFFSQTPSRTLPRVISQVVVGLSRTQEPTSQVVEPLPLFIEFSEAESKPPKELHQSTTGNKEQLD</sequence>
<dbReference type="Proteomes" id="UP000266861">
    <property type="component" value="Unassembled WGS sequence"/>
</dbReference>